<dbReference type="PANTHER" id="PTHR43528:SF1">
    <property type="entry name" value="ALPHA-KETOGLUTARATE PERMEASE"/>
    <property type="match status" value="1"/>
</dbReference>
<dbReference type="PROSITE" id="PS00216">
    <property type="entry name" value="SUGAR_TRANSPORT_1"/>
    <property type="match status" value="1"/>
</dbReference>
<evidence type="ECO:0000256" key="9">
    <source>
        <dbReference type="ARBA" id="ARBA00037295"/>
    </source>
</evidence>
<organism evidence="14 15">
    <name type="scientific">Streptomyces tsukubensis</name>
    <dbReference type="NCBI Taxonomy" id="83656"/>
    <lineage>
        <taxon>Bacteria</taxon>
        <taxon>Bacillati</taxon>
        <taxon>Actinomycetota</taxon>
        <taxon>Actinomycetes</taxon>
        <taxon>Kitasatosporales</taxon>
        <taxon>Streptomycetaceae</taxon>
        <taxon>Streptomyces</taxon>
    </lineage>
</organism>
<evidence type="ECO:0000256" key="3">
    <source>
        <dbReference type="ARBA" id="ARBA00022448"/>
    </source>
</evidence>
<evidence type="ECO:0000256" key="7">
    <source>
        <dbReference type="ARBA" id="ARBA00022989"/>
    </source>
</evidence>
<dbReference type="InterPro" id="IPR011701">
    <property type="entry name" value="MFS"/>
</dbReference>
<dbReference type="InterPro" id="IPR036259">
    <property type="entry name" value="MFS_trans_sf"/>
</dbReference>
<dbReference type="Pfam" id="PF07690">
    <property type="entry name" value="MFS_1"/>
    <property type="match status" value="1"/>
</dbReference>
<dbReference type="SUPFAM" id="SSF103473">
    <property type="entry name" value="MFS general substrate transporter"/>
    <property type="match status" value="1"/>
</dbReference>
<proteinExistence type="inferred from homology"/>
<dbReference type="FunFam" id="1.20.1250.20:FF:000001">
    <property type="entry name" value="Dicarboxylate MFS transporter"/>
    <property type="match status" value="1"/>
</dbReference>
<name>A0A1V4AEF2_9ACTN</name>
<keyword evidence="15" id="KW-1185">Reference proteome</keyword>
<feature type="domain" description="Major facilitator superfamily (MFS) profile" evidence="13">
    <location>
        <begin position="40"/>
        <end position="450"/>
    </location>
</feature>
<comment type="subcellular location">
    <subcellularLocation>
        <location evidence="1">Cell membrane</location>
        <topology evidence="1">Multi-pass membrane protein</topology>
    </subcellularLocation>
</comment>
<evidence type="ECO:0000256" key="1">
    <source>
        <dbReference type="ARBA" id="ARBA00004651"/>
    </source>
</evidence>
<evidence type="ECO:0000256" key="10">
    <source>
        <dbReference type="ARBA" id="ARBA00039918"/>
    </source>
</evidence>
<evidence type="ECO:0000256" key="2">
    <source>
        <dbReference type="ARBA" id="ARBA00008240"/>
    </source>
</evidence>
<comment type="function">
    <text evidence="9">May be a proton symporter involved in the uptake of osmolytes such as proline and glycine betaine.</text>
</comment>
<evidence type="ECO:0000256" key="11">
    <source>
        <dbReference type="SAM" id="MobiDB-lite"/>
    </source>
</evidence>
<dbReference type="PANTHER" id="PTHR43528">
    <property type="entry name" value="ALPHA-KETOGLUTARATE PERMEASE"/>
    <property type="match status" value="1"/>
</dbReference>
<evidence type="ECO:0000256" key="8">
    <source>
        <dbReference type="ARBA" id="ARBA00023136"/>
    </source>
</evidence>
<gene>
    <name evidence="14" type="ORF">B1H18_07100</name>
</gene>
<keyword evidence="6" id="KW-0769">Symport</keyword>
<feature type="transmembrane region" description="Helical" evidence="12">
    <location>
        <begin position="297"/>
        <end position="321"/>
    </location>
</feature>
<dbReference type="GO" id="GO:0015293">
    <property type="term" value="F:symporter activity"/>
    <property type="evidence" value="ECO:0007669"/>
    <property type="project" value="UniProtKB-KW"/>
</dbReference>
<dbReference type="GO" id="GO:0005886">
    <property type="term" value="C:plasma membrane"/>
    <property type="evidence" value="ECO:0007669"/>
    <property type="project" value="UniProtKB-SubCell"/>
</dbReference>
<keyword evidence="4" id="KW-1003">Cell membrane</keyword>
<feature type="transmembrane region" description="Helical" evidence="12">
    <location>
        <begin position="427"/>
        <end position="446"/>
    </location>
</feature>
<feature type="compositionally biased region" description="Basic and acidic residues" evidence="11">
    <location>
        <begin position="460"/>
        <end position="481"/>
    </location>
</feature>
<feature type="transmembrane region" description="Helical" evidence="12">
    <location>
        <begin position="357"/>
        <end position="376"/>
    </location>
</feature>
<evidence type="ECO:0000256" key="5">
    <source>
        <dbReference type="ARBA" id="ARBA00022692"/>
    </source>
</evidence>
<feature type="transmembrane region" description="Helical" evidence="12">
    <location>
        <begin position="77"/>
        <end position="100"/>
    </location>
</feature>
<sequence length="481" mass="50926">MPGPRDTARPYPEGGTTMAADPTASGRPAPPPSRTGMPRAVLAGCVGNFIEQIDVGLYGYLAPTMAGAFFPHGNPTVALISTYGTFALGFLVQPLGGVFFGRIGDRVGRRTMLMVTIVLMGVLTACIGVLPTYARIGVASPMLLLFVRILQGMVHGGEYGGALTFIIEYAPRRKRGLYMGYASIGVFGGLLVGAGMSSAVSALLTEDQMADWGWRLPFLVALPLAVGGLLLRSKVGETPAFLELQKSAPAPKESPVLETLRTYWRPLLTFTGYAMTNAVLSYTWVTYLPQWLSDEGGISHSAAFASNLISLAAYLPLLVLAGWLSDRIGRKPMLLAGCVACLTLVPLAFWVAHGGTFGSAILAQLIYLVPEFCIAVPATASLPEMVPTHVRVTATALGFNVPFAVFSGTAPVVATALVNWTGSLYSVWFYLGALAVISFFAVFYGYHESSRGSLSGSEAPTKEAATDSRAAHGDRAEPARN</sequence>
<evidence type="ECO:0000313" key="14">
    <source>
        <dbReference type="EMBL" id="OON81863.1"/>
    </source>
</evidence>
<dbReference type="EMBL" id="MVFC01000003">
    <property type="protein sequence ID" value="OON81863.1"/>
    <property type="molecule type" value="Genomic_DNA"/>
</dbReference>
<feature type="region of interest" description="Disordered" evidence="11">
    <location>
        <begin position="450"/>
        <end position="481"/>
    </location>
</feature>
<keyword evidence="3" id="KW-0813">Transport</keyword>
<feature type="transmembrane region" description="Helical" evidence="12">
    <location>
        <begin position="333"/>
        <end position="351"/>
    </location>
</feature>
<feature type="transmembrane region" description="Helical" evidence="12">
    <location>
        <begin position="212"/>
        <end position="231"/>
    </location>
</feature>
<evidence type="ECO:0000256" key="12">
    <source>
        <dbReference type="SAM" id="Phobius"/>
    </source>
</evidence>
<keyword evidence="8 12" id="KW-0472">Membrane</keyword>
<keyword evidence="7 12" id="KW-1133">Transmembrane helix</keyword>
<dbReference type="Gene3D" id="1.20.1250.20">
    <property type="entry name" value="MFS general substrate transporter like domains"/>
    <property type="match status" value="2"/>
</dbReference>
<comment type="caution">
    <text evidence="14">The sequence shown here is derived from an EMBL/GenBank/DDBJ whole genome shotgun (WGS) entry which is preliminary data.</text>
</comment>
<feature type="transmembrane region" description="Helical" evidence="12">
    <location>
        <begin position="145"/>
        <end position="166"/>
    </location>
</feature>
<evidence type="ECO:0000313" key="15">
    <source>
        <dbReference type="Proteomes" id="UP000190539"/>
    </source>
</evidence>
<feature type="transmembrane region" description="Helical" evidence="12">
    <location>
        <begin position="112"/>
        <end position="133"/>
    </location>
</feature>
<accession>A0A1V4AEF2</accession>
<feature type="transmembrane region" description="Helical" evidence="12">
    <location>
        <begin position="267"/>
        <end position="285"/>
    </location>
</feature>
<feature type="region of interest" description="Disordered" evidence="11">
    <location>
        <begin position="1"/>
        <end position="35"/>
    </location>
</feature>
<feature type="transmembrane region" description="Helical" evidence="12">
    <location>
        <begin position="397"/>
        <end position="421"/>
    </location>
</feature>
<reference evidence="14 15" key="1">
    <citation type="submission" date="2017-02" db="EMBL/GenBank/DDBJ databases">
        <title>Draft Genome Sequence of Streptomyces tsukubaensis F601, a Producer of the immunosuppressant tacrolimus FK506.</title>
        <authorList>
            <person name="Zong G."/>
            <person name="Zhong C."/>
            <person name="Fu J."/>
            <person name="Qin R."/>
            <person name="Cao G."/>
        </authorList>
    </citation>
    <scope>NUCLEOTIDE SEQUENCE [LARGE SCALE GENOMIC DNA]</scope>
    <source>
        <strain evidence="14 15">F601</strain>
    </source>
</reference>
<dbReference type="PROSITE" id="PS50850">
    <property type="entry name" value="MFS"/>
    <property type="match status" value="1"/>
</dbReference>
<dbReference type="InterPro" id="IPR051084">
    <property type="entry name" value="H+-coupled_symporters"/>
</dbReference>
<evidence type="ECO:0000259" key="13">
    <source>
        <dbReference type="PROSITE" id="PS50850"/>
    </source>
</evidence>
<dbReference type="Proteomes" id="UP000190539">
    <property type="component" value="Unassembled WGS sequence"/>
</dbReference>
<evidence type="ECO:0000256" key="4">
    <source>
        <dbReference type="ARBA" id="ARBA00022475"/>
    </source>
</evidence>
<dbReference type="InterPro" id="IPR005829">
    <property type="entry name" value="Sugar_transporter_CS"/>
</dbReference>
<evidence type="ECO:0000256" key="6">
    <source>
        <dbReference type="ARBA" id="ARBA00022847"/>
    </source>
</evidence>
<dbReference type="AlphaFoldDB" id="A0A1V4AEF2"/>
<dbReference type="InterPro" id="IPR020846">
    <property type="entry name" value="MFS_dom"/>
</dbReference>
<comment type="similarity">
    <text evidence="2">Belongs to the major facilitator superfamily. Metabolite:H+ Symporter (MHS) family (TC 2.A.1.6) family.</text>
</comment>
<protein>
    <recommendedName>
        <fullName evidence="10">Putative proline/betaine transporter</fullName>
    </recommendedName>
</protein>
<keyword evidence="5 12" id="KW-0812">Transmembrane</keyword>
<feature type="transmembrane region" description="Helical" evidence="12">
    <location>
        <begin position="178"/>
        <end position="200"/>
    </location>
</feature>